<keyword evidence="2" id="KW-1185">Reference proteome</keyword>
<reference evidence="1 2" key="1">
    <citation type="submission" date="2015-03" db="EMBL/GenBank/DDBJ databases">
        <authorList>
            <person name="Hassan Y."/>
            <person name="Lepp D."/>
            <person name="Li X.-Z."/>
            <person name="Zhou T."/>
        </authorList>
    </citation>
    <scope>NUCLEOTIDE SEQUENCE [LARGE SCALE GENOMIC DNA]</scope>
    <source>
        <strain evidence="1 2">IPL18</strain>
    </source>
</reference>
<evidence type="ECO:0000313" key="1">
    <source>
        <dbReference type="EMBL" id="KKB09385.1"/>
    </source>
</evidence>
<dbReference type="Proteomes" id="UP000033649">
    <property type="component" value="Unassembled WGS sequence"/>
</dbReference>
<gene>
    <name evidence="1" type="ORF">VE26_05460</name>
</gene>
<dbReference type="STRING" id="429727.VE26_05460"/>
<dbReference type="EMBL" id="JZEY01000054">
    <property type="protein sequence ID" value="KKB09385.1"/>
    <property type="molecule type" value="Genomic_DNA"/>
</dbReference>
<name>A0A0F5FLD4_9HYPH</name>
<dbReference type="RefSeq" id="WP_046104078.1">
    <property type="nucleotide sequence ID" value="NZ_JZEY01000054.1"/>
</dbReference>
<dbReference type="AlphaFoldDB" id="A0A0F5FLD4"/>
<sequence>MTRQEWALAELDLRTAEDRRFPVDPPYGHPDRPAFNRMKRQRAFRRKAMGYSRAKANDLVAGAKQMEPA</sequence>
<protein>
    <submittedName>
        <fullName evidence="1">Uncharacterized protein</fullName>
    </submittedName>
</protein>
<proteinExistence type="predicted"/>
<dbReference type="PATRIC" id="fig|429727.3.peg.1130"/>
<organism evidence="1 2">
    <name type="scientific">Devosia chinhatensis</name>
    <dbReference type="NCBI Taxonomy" id="429727"/>
    <lineage>
        <taxon>Bacteria</taxon>
        <taxon>Pseudomonadati</taxon>
        <taxon>Pseudomonadota</taxon>
        <taxon>Alphaproteobacteria</taxon>
        <taxon>Hyphomicrobiales</taxon>
        <taxon>Devosiaceae</taxon>
        <taxon>Devosia</taxon>
    </lineage>
</organism>
<comment type="caution">
    <text evidence="1">The sequence shown here is derived from an EMBL/GenBank/DDBJ whole genome shotgun (WGS) entry which is preliminary data.</text>
</comment>
<accession>A0A0F5FLD4</accession>
<dbReference type="OrthoDB" id="9972010at2"/>
<evidence type="ECO:0000313" key="2">
    <source>
        <dbReference type="Proteomes" id="UP000033649"/>
    </source>
</evidence>